<accession>A0AC59EXK2</accession>
<gene>
    <name evidence="1" type="ORF">PGCG_00384</name>
</gene>
<keyword evidence="2" id="KW-1185">Reference proteome</keyword>
<sequence length="143" mass="15418">MDGATNSVVEFNKDIEIVAGVIYDGALEQLKEKVGDLAIHSTSLPLIIKYVIEIIEGTPIKGPAQKDMALKLMRAVIVDLTDGEDEKVLTKLLDDGTVSNLIELVIDATKGKLDVNVAVVVVSGCLSRFGPYVVKKVKQLRGK</sequence>
<dbReference type="EMBL" id="KC662249">
    <property type="protein sequence ID" value="AGM15688.1"/>
    <property type="molecule type" value="Genomic_DNA"/>
</dbReference>
<dbReference type="Proteomes" id="UP000204225">
    <property type="component" value="Segment"/>
</dbReference>
<organism evidence="1 2">
    <name type="scientific">Phaeocystis globosa virus PgV-16T</name>
    <dbReference type="NCBI Taxonomy" id="3071227"/>
    <lineage>
        <taxon>Viruses</taxon>
        <taxon>Varidnaviria</taxon>
        <taxon>Bamfordvirae</taxon>
        <taxon>Nucleocytoviricota</taxon>
        <taxon>Megaviricetes</taxon>
        <taxon>Imitervirales</taxon>
        <taxon>Mesomimiviridae</taxon>
        <taxon>Tethysvirus</taxon>
        <taxon>Tethysvirus hollandense</taxon>
    </lineage>
</organism>
<proteinExistence type="predicted"/>
<protein>
    <submittedName>
        <fullName evidence="1">Uncharacterized protein</fullName>
    </submittedName>
</protein>
<reference evidence="1 2" key="1">
    <citation type="journal article" date="2013" name="Proc. Natl. Acad. Sci. U.S.A.">
        <title>Genome of Phaeocystis globosa virus PgV-16T highlights the common ancestry of the largest known DNA viruses infecting eukaryotes.</title>
        <authorList>
            <person name="Santini S."/>
            <person name="Jeudy S."/>
            <person name="Bartoli J."/>
            <person name="Poirot O."/>
            <person name="Lescot M."/>
            <person name="Abergel C."/>
            <person name="Barbe V."/>
            <person name="Wommack K.E."/>
            <person name="Noordeloos A.A."/>
            <person name="Brussaard C.P."/>
            <person name="Claverie J.M."/>
        </authorList>
    </citation>
    <scope>NUCLEOTIDE SEQUENCE [LARGE SCALE GENOMIC DNA]</scope>
    <source>
        <strain evidence="1 2">16T</strain>
    </source>
</reference>
<name>A0AC59EXK2_9VIRU</name>
<evidence type="ECO:0000313" key="2">
    <source>
        <dbReference type="Proteomes" id="UP000204225"/>
    </source>
</evidence>
<evidence type="ECO:0000313" key="1">
    <source>
        <dbReference type="EMBL" id="AGM15688.1"/>
    </source>
</evidence>